<gene>
    <name evidence="12" type="ORF">D9O36_11465</name>
</gene>
<feature type="domain" description="TonB-dependent receptor-like beta-barrel" evidence="10">
    <location>
        <begin position="533"/>
        <end position="1079"/>
    </location>
</feature>
<evidence type="ECO:0000256" key="2">
    <source>
        <dbReference type="ARBA" id="ARBA00022448"/>
    </source>
</evidence>
<dbReference type="Proteomes" id="UP000540519">
    <property type="component" value="Unassembled WGS sequence"/>
</dbReference>
<keyword evidence="4 8" id="KW-0812">Transmembrane</keyword>
<name>A0A7X2ZU60_9FLAO</name>
<evidence type="ECO:0000256" key="1">
    <source>
        <dbReference type="ARBA" id="ARBA00004571"/>
    </source>
</evidence>
<comment type="caution">
    <text evidence="12">The sequence shown here is derived from an EMBL/GenBank/DDBJ whole genome shotgun (WGS) entry which is preliminary data.</text>
</comment>
<protein>
    <submittedName>
        <fullName evidence="12">TonB-dependent receptor</fullName>
    </submittedName>
</protein>
<dbReference type="EMBL" id="RCNR01000019">
    <property type="protein sequence ID" value="MUH36460.1"/>
    <property type="molecule type" value="Genomic_DNA"/>
</dbReference>
<dbReference type="NCBIfam" id="TIGR04056">
    <property type="entry name" value="OMP_RagA_SusC"/>
    <property type="match status" value="1"/>
</dbReference>
<evidence type="ECO:0000256" key="6">
    <source>
        <dbReference type="ARBA" id="ARBA00023136"/>
    </source>
</evidence>
<reference evidence="12 13" key="1">
    <citation type="journal article" date="2019" name="Mar. Drugs">
        <title>Comparative Genomics and CAZyme Genome Repertoires of Marine Zobellia amurskyensis KMM 3526(T) and Zobellia laminariae KMM 3676(T).</title>
        <authorList>
            <person name="Chernysheva N."/>
            <person name="Bystritskaya E."/>
            <person name="Stenkova A."/>
            <person name="Golovkin I."/>
            <person name="Nedashkovskaya O."/>
            <person name="Isaeva M."/>
        </authorList>
    </citation>
    <scope>NUCLEOTIDE SEQUENCE [LARGE SCALE GENOMIC DNA]</scope>
    <source>
        <strain evidence="12 13">KMM 3526</strain>
    </source>
</reference>
<dbReference type="InterPro" id="IPR039426">
    <property type="entry name" value="TonB-dep_rcpt-like"/>
</dbReference>
<evidence type="ECO:0000256" key="9">
    <source>
        <dbReference type="RuleBase" id="RU003357"/>
    </source>
</evidence>
<feature type="domain" description="TonB-dependent receptor plug" evidence="11">
    <location>
        <begin position="205"/>
        <end position="318"/>
    </location>
</feature>
<keyword evidence="13" id="KW-1185">Reference proteome</keyword>
<dbReference type="Gene3D" id="2.170.130.10">
    <property type="entry name" value="TonB-dependent receptor, plug domain"/>
    <property type="match status" value="1"/>
</dbReference>
<keyword evidence="3 8" id="KW-1134">Transmembrane beta strand</keyword>
<evidence type="ECO:0000256" key="5">
    <source>
        <dbReference type="ARBA" id="ARBA00023077"/>
    </source>
</evidence>
<evidence type="ECO:0000259" key="11">
    <source>
        <dbReference type="Pfam" id="PF07715"/>
    </source>
</evidence>
<keyword evidence="5 9" id="KW-0798">TonB box</keyword>
<dbReference type="RefSeq" id="WP_155600013.1">
    <property type="nucleotide sequence ID" value="NZ_RCNR01000019.1"/>
</dbReference>
<keyword evidence="12" id="KW-0675">Receptor</keyword>
<evidence type="ECO:0000256" key="4">
    <source>
        <dbReference type="ARBA" id="ARBA00022692"/>
    </source>
</evidence>
<keyword evidence="6 8" id="KW-0472">Membrane</keyword>
<dbReference type="InterPro" id="IPR008969">
    <property type="entry name" value="CarboxyPept-like_regulatory"/>
</dbReference>
<dbReference type="Gene3D" id="2.40.170.20">
    <property type="entry name" value="TonB-dependent receptor, beta-barrel domain"/>
    <property type="match status" value="1"/>
</dbReference>
<dbReference type="SUPFAM" id="SSF49464">
    <property type="entry name" value="Carboxypeptidase regulatory domain-like"/>
    <property type="match status" value="1"/>
</dbReference>
<organism evidence="12 13">
    <name type="scientific">Zobellia amurskyensis</name>
    <dbReference type="NCBI Taxonomy" id="248905"/>
    <lineage>
        <taxon>Bacteria</taxon>
        <taxon>Pseudomonadati</taxon>
        <taxon>Bacteroidota</taxon>
        <taxon>Flavobacteriia</taxon>
        <taxon>Flavobacteriales</taxon>
        <taxon>Flavobacteriaceae</taxon>
        <taxon>Zobellia</taxon>
    </lineage>
</organism>
<dbReference type="Pfam" id="PF13715">
    <property type="entry name" value="CarbopepD_reg_2"/>
    <property type="match status" value="1"/>
</dbReference>
<evidence type="ECO:0000313" key="13">
    <source>
        <dbReference type="Proteomes" id="UP000540519"/>
    </source>
</evidence>
<keyword evidence="7 8" id="KW-0998">Cell outer membrane</keyword>
<evidence type="ECO:0000313" key="12">
    <source>
        <dbReference type="EMBL" id="MUH36460.1"/>
    </source>
</evidence>
<dbReference type="InterPro" id="IPR037066">
    <property type="entry name" value="Plug_dom_sf"/>
</dbReference>
<evidence type="ECO:0000256" key="8">
    <source>
        <dbReference type="PROSITE-ProRule" id="PRU01360"/>
    </source>
</evidence>
<accession>A0A7X2ZU60</accession>
<keyword evidence="2 8" id="KW-0813">Transport</keyword>
<comment type="similarity">
    <text evidence="8 9">Belongs to the TonB-dependent receptor family.</text>
</comment>
<dbReference type="InterPro" id="IPR000531">
    <property type="entry name" value="Beta-barrel_TonB"/>
</dbReference>
<comment type="subcellular location">
    <subcellularLocation>
        <location evidence="1 8">Cell outer membrane</location>
        <topology evidence="1 8">Multi-pass membrane protein</topology>
    </subcellularLocation>
</comment>
<dbReference type="InterPro" id="IPR012910">
    <property type="entry name" value="Plug_dom"/>
</dbReference>
<dbReference type="Pfam" id="PF07715">
    <property type="entry name" value="Plug"/>
    <property type="match status" value="1"/>
</dbReference>
<dbReference type="SUPFAM" id="SSF56935">
    <property type="entry name" value="Porins"/>
    <property type="match status" value="1"/>
</dbReference>
<dbReference type="PROSITE" id="PS52016">
    <property type="entry name" value="TONB_DEPENDENT_REC_3"/>
    <property type="match status" value="1"/>
</dbReference>
<dbReference type="OrthoDB" id="9768177at2"/>
<dbReference type="NCBIfam" id="TIGR04057">
    <property type="entry name" value="SusC_RagA_signa"/>
    <property type="match status" value="1"/>
</dbReference>
<evidence type="ECO:0000259" key="10">
    <source>
        <dbReference type="Pfam" id="PF00593"/>
    </source>
</evidence>
<dbReference type="FunFam" id="2.170.130.10:FF:000008">
    <property type="entry name" value="SusC/RagA family TonB-linked outer membrane protein"/>
    <property type="match status" value="1"/>
</dbReference>
<evidence type="ECO:0000256" key="7">
    <source>
        <dbReference type="ARBA" id="ARBA00023237"/>
    </source>
</evidence>
<dbReference type="InterPro" id="IPR036942">
    <property type="entry name" value="Beta-barrel_TonB_sf"/>
</dbReference>
<dbReference type="AlphaFoldDB" id="A0A7X2ZU60"/>
<sequence>MKIFIFFFSVLSFGFTAEIGFSQNKKITFTEDAQLSIEEVLEVVKKQTDYNFIYRSDLFVGSPLVNIKKGTVKVGDLLNRCATLTDLQFKFDENGSIFLKKNPKNVQNKRVQQSVTGTVTDSGGLPLPGANIVEKGTTNGVTADFDGNFSMEVSNDDAILVVSYIGFATNEVPINGQTNLVITLTESAASLDEVVLIGYGTQRSKDLTGAISTIDQKKIQDLPVSSVDQQLVGQLPGVQIQQVSGAPGGGTSVKIRGSGSLGAGNEPLYVVDGMPYSSGLNQNLNPLVFINPNNIESITILKDASSTAIYGSRGANGVIMITTKKGKAGLTQINFTSSYGIQQVPSQGRPDLMNQRQFAEFQRDRIDIEVRQRENREPVNADYPEEYRDLDALVGKGTDWYDLILQAAPTQDYNFSLLKGTENSRMDFNLGYFKQDGVLRHTGVERISSKIGVELDLGEQFKIGASLQPTFINQDRANTNQNRSDVIGVSLWANPISKSHDENGNLVPYITTPQSPYHSTWSFANPLFELQESTRNSKTFQNLGIAYVEWDITPSLNVRSSFNTIFSASKFYAYVPSTVGGANRPPIEGTGSSANTRSDSFNWLTENTIKYENVFGKHRINGLLGYTAQKSKANSISINAGPFSNDLIRTINAAQAIGSWGESVNEWSMISYLGRVNYGFDDRYLLTATFRSDGSSRFGSENRFAFFPSIAGAWRVSEEEFFTENNFVNSMKLRVSYGKSGNNNIGNYSHLASVNAGAYIFGNNQVTASYLGISNPFLTWEESGQFDVGLDLELFNNRISLTLDYYNRKSNDMLLNDVIPTTSGFGTQTINQGSVSNKGFEIALGASIIQGDFNWDLNANMSINRNKILSLNDNTERILAGSNDGNPTHVSVVGKPIGQFYGFELEGVYTSEDLQDPSVINSNQVYVGNVKYKDVDGDGIVNDVLDYTIIGNPHPDFIFGFTNNFSYKSVDLGVIVNGQYGGQVMNGLRQTIDNLQGFFNVSEEWVDRYRSEEQPGDGIHSGIPTARPSWGHRVSSLWVEDASYLRIANLTLGYTLPTEIVEKSGFVKGLRLYGSVQNLAMFTNYSGGNPEGQAINQNNTLAPGFDMSSYPLPRTISIGTNITF</sequence>
<evidence type="ECO:0000256" key="3">
    <source>
        <dbReference type="ARBA" id="ARBA00022452"/>
    </source>
</evidence>
<dbReference type="InterPro" id="IPR023996">
    <property type="entry name" value="TonB-dep_OMP_SusC/RagA"/>
</dbReference>
<proteinExistence type="inferred from homology"/>
<dbReference type="GO" id="GO:0009279">
    <property type="term" value="C:cell outer membrane"/>
    <property type="evidence" value="ECO:0007669"/>
    <property type="project" value="UniProtKB-SubCell"/>
</dbReference>
<dbReference type="Gene3D" id="2.60.40.1120">
    <property type="entry name" value="Carboxypeptidase-like, regulatory domain"/>
    <property type="match status" value="1"/>
</dbReference>
<dbReference type="InterPro" id="IPR023997">
    <property type="entry name" value="TonB-dep_OMP_SusC/RagA_CS"/>
</dbReference>
<dbReference type="Pfam" id="PF00593">
    <property type="entry name" value="TonB_dep_Rec_b-barrel"/>
    <property type="match status" value="1"/>
</dbReference>